<evidence type="ECO:0000313" key="3">
    <source>
        <dbReference type="Proteomes" id="UP000320244"/>
    </source>
</evidence>
<dbReference type="RefSeq" id="WP_146314830.1">
    <property type="nucleotide sequence ID" value="NZ_VCQV01000001.1"/>
</dbReference>
<sequence>MVVGAHFAHYIGARKAVDSMGLISIRPAALRTQQADSAVLSVGSAIAATCIVVAFIGVPALVVLGIVALIVAPSAAIMHPAWVALAVLAICWTLALAVGVVLTIIGRRSAAADRRS</sequence>
<feature type="transmembrane region" description="Helical" evidence="1">
    <location>
        <begin position="38"/>
        <end position="71"/>
    </location>
</feature>
<protein>
    <submittedName>
        <fullName evidence="2">Uncharacterized protein</fullName>
    </submittedName>
</protein>
<organism evidence="2 3">
    <name type="scientific">Leekyejoonella antrihumi</name>
    <dbReference type="NCBI Taxonomy" id="1660198"/>
    <lineage>
        <taxon>Bacteria</taxon>
        <taxon>Bacillati</taxon>
        <taxon>Actinomycetota</taxon>
        <taxon>Actinomycetes</taxon>
        <taxon>Micrococcales</taxon>
        <taxon>Dermacoccaceae</taxon>
        <taxon>Leekyejoonella</taxon>
    </lineage>
</organism>
<evidence type="ECO:0000313" key="2">
    <source>
        <dbReference type="EMBL" id="TWP39049.1"/>
    </source>
</evidence>
<dbReference type="Proteomes" id="UP000320244">
    <property type="component" value="Unassembled WGS sequence"/>
</dbReference>
<dbReference type="AlphaFoldDB" id="A0A563E9P7"/>
<keyword evidence="1" id="KW-1133">Transmembrane helix</keyword>
<feature type="transmembrane region" description="Helical" evidence="1">
    <location>
        <begin position="83"/>
        <end position="105"/>
    </location>
</feature>
<keyword evidence="1" id="KW-0472">Membrane</keyword>
<reference evidence="2 3" key="2">
    <citation type="submission" date="2019-08" db="EMBL/GenBank/DDBJ databases">
        <title>Jejuicoccus antrihumi gen. nov., sp. nov., a new member of the family Dermacoccaceae isolated from a cave.</title>
        <authorList>
            <person name="Schumann P."/>
            <person name="Kim I.S."/>
        </authorList>
    </citation>
    <scope>NUCLEOTIDE SEQUENCE [LARGE SCALE GENOMIC DNA]</scope>
    <source>
        <strain evidence="2 3">C5-26</strain>
    </source>
</reference>
<keyword evidence="1" id="KW-0812">Transmembrane</keyword>
<dbReference type="EMBL" id="VCQV01000001">
    <property type="protein sequence ID" value="TWP39049.1"/>
    <property type="molecule type" value="Genomic_DNA"/>
</dbReference>
<keyword evidence="3" id="KW-1185">Reference proteome</keyword>
<gene>
    <name evidence="2" type="ORF">FGL98_01295</name>
</gene>
<accession>A0A563E9P7</accession>
<evidence type="ECO:0000256" key="1">
    <source>
        <dbReference type="SAM" id="Phobius"/>
    </source>
</evidence>
<name>A0A563E9P7_9MICO</name>
<reference evidence="2 3" key="1">
    <citation type="submission" date="2019-05" db="EMBL/GenBank/DDBJ databases">
        <authorList>
            <person name="Lee S.D."/>
        </authorList>
    </citation>
    <scope>NUCLEOTIDE SEQUENCE [LARGE SCALE GENOMIC DNA]</scope>
    <source>
        <strain evidence="2 3">C5-26</strain>
    </source>
</reference>
<comment type="caution">
    <text evidence="2">The sequence shown here is derived from an EMBL/GenBank/DDBJ whole genome shotgun (WGS) entry which is preliminary data.</text>
</comment>
<proteinExistence type="predicted"/>